<feature type="domain" description="Co-chaperone DjlA N-terminal" evidence="1">
    <location>
        <begin position="31"/>
        <end position="147"/>
    </location>
</feature>
<dbReference type="SUPFAM" id="SSF158682">
    <property type="entry name" value="TerB-like"/>
    <property type="match status" value="1"/>
</dbReference>
<dbReference type="RefSeq" id="WP_091645367.1">
    <property type="nucleotide sequence ID" value="NZ_FOEG01000008.1"/>
</dbReference>
<gene>
    <name evidence="2" type="ORF">SAMN04488052_108101</name>
</gene>
<dbReference type="EMBL" id="FOEG01000008">
    <property type="protein sequence ID" value="SEP07370.1"/>
    <property type="molecule type" value="Genomic_DNA"/>
</dbReference>
<reference evidence="2 3" key="1">
    <citation type="submission" date="2016-10" db="EMBL/GenBank/DDBJ databases">
        <authorList>
            <person name="de Groot N.N."/>
        </authorList>
    </citation>
    <scope>NUCLEOTIDE SEQUENCE [LARGE SCALE GENOMIC DNA]</scope>
    <source>
        <strain evidence="2 3">CGMCC 1.6291</strain>
    </source>
</reference>
<evidence type="ECO:0000313" key="3">
    <source>
        <dbReference type="Proteomes" id="UP000199657"/>
    </source>
</evidence>
<evidence type="ECO:0000259" key="1">
    <source>
        <dbReference type="Pfam" id="PF05099"/>
    </source>
</evidence>
<dbReference type="OrthoDB" id="5294347at2"/>
<keyword evidence="3" id="KW-1185">Reference proteome</keyword>
<dbReference type="Proteomes" id="UP000199657">
    <property type="component" value="Unassembled WGS sequence"/>
</dbReference>
<proteinExistence type="predicted"/>
<protein>
    <submittedName>
        <fullName evidence="2">Uncharacterized conserved protein, tellurite resistance protein B (TerB) family</fullName>
    </submittedName>
</protein>
<dbReference type="Pfam" id="PF05099">
    <property type="entry name" value="TerB"/>
    <property type="match status" value="1"/>
</dbReference>
<dbReference type="AlphaFoldDB" id="A0A1H8UVX7"/>
<sequence length="159" mass="17781">MLDAINRFFADYLAAPADGAGSAEDEEHRLQLATAALLIEVTRVERRDDPDEAAATERAVREKFGLDAEETVALLELAREEIERSVSYYEFTSLIHEHFDAHSKARIIELMWRVAAADGHVNKHQEALVRKIADLLYVPHKAYIAAKLRGLSAEGIELA</sequence>
<evidence type="ECO:0000313" key="2">
    <source>
        <dbReference type="EMBL" id="SEP07370.1"/>
    </source>
</evidence>
<name>A0A1H8UVX7_9GAMM</name>
<dbReference type="InterPro" id="IPR007791">
    <property type="entry name" value="DjlA_N"/>
</dbReference>
<accession>A0A1H8UVX7</accession>
<dbReference type="CDD" id="cd07313">
    <property type="entry name" value="terB_like_2"/>
    <property type="match status" value="1"/>
</dbReference>
<dbReference type="STRING" id="406100.SAMN04488052_108101"/>
<dbReference type="Gene3D" id="1.10.3680.10">
    <property type="entry name" value="TerB-like"/>
    <property type="match status" value="1"/>
</dbReference>
<organism evidence="2 3">
    <name type="scientific">Aquisalimonas asiatica</name>
    <dbReference type="NCBI Taxonomy" id="406100"/>
    <lineage>
        <taxon>Bacteria</taxon>
        <taxon>Pseudomonadati</taxon>
        <taxon>Pseudomonadota</taxon>
        <taxon>Gammaproteobacteria</taxon>
        <taxon>Chromatiales</taxon>
        <taxon>Ectothiorhodospiraceae</taxon>
        <taxon>Aquisalimonas</taxon>
    </lineage>
</organism>
<dbReference type="InterPro" id="IPR029024">
    <property type="entry name" value="TerB-like"/>
</dbReference>